<evidence type="ECO:0000313" key="6">
    <source>
        <dbReference type="EMBL" id="CAK9026428.1"/>
    </source>
</evidence>
<keyword evidence="4" id="KW-0934">Plastid</keyword>
<dbReference type="Gene3D" id="1.10.3460.10">
    <property type="entry name" value="Chlorophyll a/b binding protein domain"/>
    <property type="match status" value="2"/>
</dbReference>
<accession>A0ABP0KHM3</accession>
<evidence type="ECO:0000313" key="5">
    <source>
        <dbReference type="EMBL" id="CAK9026132.1"/>
    </source>
</evidence>
<keyword evidence="2" id="KW-0150">Chloroplast</keyword>
<keyword evidence="3" id="KW-0602">Photosynthesis</keyword>
<evidence type="ECO:0000256" key="4">
    <source>
        <dbReference type="ARBA" id="ARBA00022640"/>
    </source>
</evidence>
<reference evidence="5 7" key="1">
    <citation type="submission" date="2024-02" db="EMBL/GenBank/DDBJ databases">
        <authorList>
            <person name="Chen Y."/>
            <person name="Shah S."/>
            <person name="Dougan E. K."/>
            <person name="Thang M."/>
            <person name="Chan C."/>
        </authorList>
    </citation>
    <scope>NUCLEOTIDE SEQUENCE [LARGE SCALE GENOMIC DNA]</scope>
</reference>
<dbReference type="SUPFAM" id="SSF103511">
    <property type="entry name" value="Chlorophyll a-b binding protein"/>
    <property type="match status" value="1"/>
</dbReference>
<comment type="caution">
    <text evidence="5">The sequence shown here is derived from an EMBL/GenBank/DDBJ whole genome shotgun (WGS) entry which is preliminary data.</text>
</comment>
<proteinExistence type="predicted"/>
<dbReference type="EMBL" id="CAXAMM010011447">
    <property type="protein sequence ID" value="CAK9026132.1"/>
    <property type="molecule type" value="Genomic_DNA"/>
</dbReference>
<comment type="subcellular location">
    <subcellularLocation>
        <location evidence="1">Plastid</location>
        <location evidence="1">Chloroplast</location>
    </subcellularLocation>
</comment>
<evidence type="ECO:0000313" key="7">
    <source>
        <dbReference type="Proteomes" id="UP001642464"/>
    </source>
</evidence>
<evidence type="ECO:0000256" key="1">
    <source>
        <dbReference type="ARBA" id="ARBA00004229"/>
    </source>
</evidence>
<sequence length="277" mass="30227">MISCSISPVSANAFQGVQLGSGLATSSQGKLRQPQAALCGNCSALARKASFGFVAGLCARVRQRNRVATLVARADKEESPDIKTSVDVEILSDESLRRRLEASLALQQPAALPFLPPPKYRDFIVNCPGDAGFDPASLARDLTTFRWMQESELKHSRIAMVSVVLWPLSELDCSFLDLEGAGALQHFPFALVLGMGSLAAAIPEMSKMPESPPGYYGFDPLNLKDFEMPMSCWLPKGRRWMAEAELKHGRLAMLACLAFAFIELSTKVPIVRHAPFQ</sequence>
<protein>
    <submittedName>
        <fullName evidence="5">Light-harvesting complex I LH38 proteins [Cleaved into: LH38 protein 1</fullName>
    </submittedName>
</protein>
<dbReference type="Pfam" id="PF00504">
    <property type="entry name" value="Chloroa_b-bind"/>
    <property type="match status" value="2"/>
</dbReference>
<name>A0ABP0KHM3_9DINO</name>
<keyword evidence="7" id="KW-1185">Reference proteome</keyword>
<evidence type="ECO:0000256" key="3">
    <source>
        <dbReference type="ARBA" id="ARBA00022531"/>
    </source>
</evidence>
<dbReference type="EMBL" id="CAXAMM010011558">
    <property type="protein sequence ID" value="CAK9026428.1"/>
    <property type="molecule type" value="Genomic_DNA"/>
</dbReference>
<dbReference type="PANTHER" id="PTHR21649">
    <property type="entry name" value="CHLOROPHYLL A/B BINDING PROTEIN"/>
    <property type="match status" value="1"/>
</dbReference>
<dbReference type="InterPro" id="IPR001344">
    <property type="entry name" value="Chloro_AB-bd_pln"/>
</dbReference>
<dbReference type="InterPro" id="IPR022796">
    <property type="entry name" value="Chloroa_b-bind"/>
</dbReference>
<gene>
    <name evidence="5" type="ORF">SCF082_LOCUS17357</name>
    <name evidence="6" type="ORF">SCF082_LOCUS17497</name>
</gene>
<evidence type="ECO:0000256" key="2">
    <source>
        <dbReference type="ARBA" id="ARBA00022528"/>
    </source>
</evidence>
<organism evidence="5 7">
    <name type="scientific">Durusdinium trenchii</name>
    <dbReference type="NCBI Taxonomy" id="1381693"/>
    <lineage>
        <taxon>Eukaryota</taxon>
        <taxon>Sar</taxon>
        <taxon>Alveolata</taxon>
        <taxon>Dinophyceae</taxon>
        <taxon>Suessiales</taxon>
        <taxon>Symbiodiniaceae</taxon>
        <taxon>Durusdinium</taxon>
    </lineage>
</organism>
<dbReference type="Proteomes" id="UP001642464">
    <property type="component" value="Unassembled WGS sequence"/>
</dbReference>